<feature type="transmembrane region" description="Helical" evidence="6">
    <location>
        <begin position="218"/>
        <end position="242"/>
    </location>
</feature>
<organism evidence="8 9">
    <name type="scientific">Xenorhabdus nematophila (strain ATCC 19061 / DSM 3370 / CCUG 14189 / LMG 1036 / NCIMB 9965 / AN6)</name>
    <dbReference type="NCBI Taxonomy" id="406817"/>
    <lineage>
        <taxon>Bacteria</taxon>
        <taxon>Pseudomonadati</taxon>
        <taxon>Pseudomonadota</taxon>
        <taxon>Gammaproteobacteria</taxon>
        <taxon>Enterobacterales</taxon>
        <taxon>Morganellaceae</taxon>
        <taxon>Xenorhabdus</taxon>
    </lineage>
</organism>
<evidence type="ECO:0000259" key="7">
    <source>
        <dbReference type="PROSITE" id="PS50850"/>
    </source>
</evidence>
<proteinExistence type="predicted"/>
<dbReference type="PROSITE" id="PS50850">
    <property type="entry name" value="MFS"/>
    <property type="match status" value="1"/>
</dbReference>
<dbReference type="PANTHER" id="PTHR43124:SF3">
    <property type="entry name" value="CHLORAMPHENICOL EFFLUX PUMP RV0191"/>
    <property type="match status" value="1"/>
</dbReference>
<dbReference type="EMBL" id="FN667742">
    <property type="protein sequence ID" value="CBJ90306.1"/>
    <property type="molecule type" value="Genomic_DNA"/>
</dbReference>
<dbReference type="Proteomes" id="UP000008075">
    <property type="component" value="Chromosome"/>
</dbReference>
<protein>
    <recommendedName>
        <fullName evidence="7">Major facilitator superfamily (MFS) profile domain-containing protein</fullName>
    </recommendedName>
</protein>
<gene>
    <name evidence="8" type="ordered locus">XNC1_2247</name>
</gene>
<keyword evidence="5 6" id="KW-0472">Membrane</keyword>
<keyword evidence="2" id="KW-1003">Cell membrane</keyword>
<dbReference type="Gene3D" id="1.20.1250.20">
    <property type="entry name" value="MFS general substrate transporter like domains"/>
    <property type="match status" value="1"/>
</dbReference>
<sequence>MPSRIVSAGIISPLILPIFSLIVFSIGAMEFMLSPMLRPLAEAFKTTTEQVTWLVSGYALAYACAALVWGWLSDQINRHTLLLVSLLFLAFDGLALTIAPNLAIAIGLRIFGGIASAALIPTTFAFVADIFPPDKQASAMGIVMFGMTAGIVSGPIFAGILTESFHWRVPFWLNATGCFLLFLLSKNLILSKKNLPIQVDVRKEKQTITFQWIRQGNLIFPIIAKGFWNGTAVSAFILSGEILRQHYGLGTKEIGISVSTFGIGLGLGNLSVNTVKRLSISKECGLLLAIVLLFIASILFMLMPFSLFFSLGCLTLWGCSLGFAAPVSTSILADRAKQDKGQILAVSESVNNLAILLFLPVATMLLTQYGLVATTMMLGSSLMIGIGLTLKDLISDSVTNMG</sequence>
<evidence type="ECO:0000313" key="9">
    <source>
        <dbReference type="Proteomes" id="UP000008075"/>
    </source>
</evidence>
<name>D3VFJ2_XENNA</name>
<dbReference type="STRING" id="406817.XNC1_2247"/>
<keyword evidence="9" id="KW-1185">Reference proteome</keyword>
<keyword evidence="4 6" id="KW-1133">Transmembrane helix</keyword>
<evidence type="ECO:0000256" key="3">
    <source>
        <dbReference type="ARBA" id="ARBA00022692"/>
    </source>
</evidence>
<accession>D3VFJ2</accession>
<feature type="transmembrane region" description="Helical" evidence="6">
    <location>
        <begin position="284"/>
        <end position="302"/>
    </location>
</feature>
<dbReference type="PANTHER" id="PTHR43124">
    <property type="entry name" value="PURINE EFFLUX PUMP PBUE"/>
    <property type="match status" value="1"/>
</dbReference>
<feature type="transmembrane region" description="Helical" evidence="6">
    <location>
        <begin position="139"/>
        <end position="161"/>
    </location>
</feature>
<dbReference type="InterPro" id="IPR050189">
    <property type="entry name" value="MFS_Efflux_Transporters"/>
</dbReference>
<evidence type="ECO:0000256" key="6">
    <source>
        <dbReference type="SAM" id="Phobius"/>
    </source>
</evidence>
<feature type="transmembrane region" description="Helical" evidence="6">
    <location>
        <begin position="308"/>
        <end position="331"/>
    </location>
</feature>
<feature type="transmembrane region" description="Helical" evidence="6">
    <location>
        <begin position="254"/>
        <end position="272"/>
    </location>
</feature>
<keyword evidence="3 6" id="KW-0812">Transmembrane</keyword>
<feature type="domain" description="Major facilitator superfamily (MFS) profile" evidence="7">
    <location>
        <begin position="15"/>
        <end position="397"/>
    </location>
</feature>
<evidence type="ECO:0000256" key="4">
    <source>
        <dbReference type="ARBA" id="ARBA00022989"/>
    </source>
</evidence>
<dbReference type="AlphaFoldDB" id="D3VFJ2"/>
<feature type="transmembrane region" description="Helical" evidence="6">
    <location>
        <begin position="53"/>
        <end position="72"/>
    </location>
</feature>
<evidence type="ECO:0000256" key="5">
    <source>
        <dbReference type="ARBA" id="ARBA00023136"/>
    </source>
</evidence>
<dbReference type="InterPro" id="IPR011701">
    <property type="entry name" value="MFS"/>
</dbReference>
<dbReference type="GeneID" id="24904713"/>
<evidence type="ECO:0000256" key="1">
    <source>
        <dbReference type="ARBA" id="ARBA00004651"/>
    </source>
</evidence>
<feature type="transmembrane region" description="Helical" evidence="6">
    <location>
        <begin position="79"/>
        <end position="98"/>
    </location>
</feature>
<comment type="subcellular location">
    <subcellularLocation>
        <location evidence="1">Cell membrane</location>
        <topology evidence="1">Multi-pass membrane protein</topology>
    </subcellularLocation>
</comment>
<dbReference type="Pfam" id="PF07690">
    <property type="entry name" value="MFS_1"/>
    <property type="match status" value="1"/>
</dbReference>
<dbReference type="InterPro" id="IPR020846">
    <property type="entry name" value="MFS_dom"/>
</dbReference>
<dbReference type="GO" id="GO:0005886">
    <property type="term" value="C:plasma membrane"/>
    <property type="evidence" value="ECO:0007669"/>
    <property type="project" value="UniProtKB-SubCell"/>
</dbReference>
<feature type="transmembrane region" description="Helical" evidence="6">
    <location>
        <begin position="167"/>
        <end position="184"/>
    </location>
</feature>
<dbReference type="SUPFAM" id="SSF103473">
    <property type="entry name" value="MFS general substrate transporter"/>
    <property type="match status" value="1"/>
</dbReference>
<evidence type="ECO:0000313" key="8">
    <source>
        <dbReference type="EMBL" id="CBJ90306.1"/>
    </source>
</evidence>
<dbReference type="InterPro" id="IPR036259">
    <property type="entry name" value="MFS_trans_sf"/>
</dbReference>
<dbReference type="eggNOG" id="COG2814">
    <property type="taxonomic scope" value="Bacteria"/>
</dbReference>
<feature type="transmembrane region" description="Helical" evidence="6">
    <location>
        <begin position="12"/>
        <end position="33"/>
    </location>
</feature>
<reference evidence="8 9" key="1">
    <citation type="journal article" date="2011" name="PLoS ONE">
        <title>The entomopathogenic bacterial endosymbionts xenorhabdus and photorhabdus: convergent lifestyles from divergent genomes.</title>
        <authorList>
            <person name="Chaston J.M."/>
            <person name="Suen G."/>
            <person name="Tucker S.L."/>
            <person name="Andersen A.W."/>
            <person name="Bhasin A."/>
            <person name="Bode E."/>
            <person name="Bode H.B."/>
            <person name="Brachmann A.O."/>
            <person name="Cowles C.E."/>
            <person name="Cowles K.N."/>
            <person name="Darby C."/>
            <person name="de Leon L."/>
            <person name="Drace K."/>
            <person name="Du Z."/>
            <person name="Givaudan A."/>
            <person name="Herbert Tran E.E."/>
            <person name="Jewell K.A."/>
            <person name="Knack J.J."/>
            <person name="Krasomil-Osterfeld K.C."/>
            <person name="Kukor R."/>
            <person name="Lanois A."/>
            <person name="Latreille P."/>
            <person name="Leimgruber N.K."/>
            <person name="Lipke C.M."/>
            <person name="Liu R."/>
            <person name="Lu X."/>
            <person name="Martens E.C."/>
            <person name="Marri P.R."/>
            <person name="Medigue C."/>
            <person name="Menard M.L."/>
            <person name="Miller N.M."/>
            <person name="Morales-Soto N."/>
            <person name="Norton S."/>
            <person name="Ogier J.C."/>
            <person name="Orchard S.S."/>
            <person name="Park D."/>
            <person name="Park Y."/>
            <person name="Qurollo B.A."/>
            <person name="Sugar D.R."/>
            <person name="Richards G.R."/>
            <person name="Rouy Z."/>
            <person name="Slominski B."/>
            <person name="Slominski K."/>
            <person name="Snyder H."/>
            <person name="Tjaden B.C."/>
            <person name="van der Hoeven R."/>
            <person name="Welch R.D."/>
            <person name="Wheeler C."/>
            <person name="Xiang B."/>
            <person name="Barbazuk B."/>
            <person name="Gaudriault S."/>
            <person name="Goodner B."/>
            <person name="Slater S.C."/>
            <person name="Forst S."/>
            <person name="Goldman B.S."/>
            <person name="Goodrich-Blair H."/>
        </authorList>
    </citation>
    <scope>NUCLEOTIDE SEQUENCE [LARGE SCALE GENOMIC DNA]</scope>
    <source>
        <strain evidence="9">ATCC 19061 / DSM 3370 / CCUG 14189 / LMG 1036 / NCIMB 9965 / AN6</strain>
    </source>
</reference>
<dbReference type="RefSeq" id="WP_013184328.1">
    <property type="nucleotide sequence ID" value="NC_014228.1"/>
</dbReference>
<dbReference type="KEGG" id="xne:XNC1_2247"/>
<dbReference type="HOGENOM" id="CLU_001265_61_5_6"/>
<dbReference type="GO" id="GO:0022857">
    <property type="term" value="F:transmembrane transporter activity"/>
    <property type="evidence" value="ECO:0007669"/>
    <property type="project" value="InterPro"/>
</dbReference>
<feature type="transmembrane region" description="Helical" evidence="6">
    <location>
        <begin position="104"/>
        <end position="127"/>
    </location>
</feature>
<evidence type="ECO:0000256" key="2">
    <source>
        <dbReference type="ARBA" id="ARBA00022475"/>
    </source>
</evidence>